<feature type="transmembrane region" description="Helical" evidence="1">
    <location>
        <begin position="102"/>
        <end position="121"/>
    </location>
</feature>
<dbReference type="Pfam" id="PF16963">
    <property type="entry name" value="PelD_GGDEF"/>
    <property type="match status" value="1"/>
</dbReference>
<gene>
    <name evidence="3" type="ORF">RS694_04850</name>
</gene>
<keyword evidence="1" id="KW-0812">Transmembrane</keyword>
<keyword evidence="1" id="KW-1133">Transmembrane helix</keyword>
<evidence type="ECO:0000313" key="3">
    <source>
        <dbReference type="EMBL" id="APW41936.1"/>
    </source>
</evidence>
<protein>
    <recommendedName>
        <fullName evidence="2">PelD GGDEF domain-containing protein</fullName>
    </recommendedName>
</protein>
<sequence>MPRFRWPRLLQRQARAEALAPEQITARAQWLEIFIIPLLVIAVGWITSPKDPMLSQSQFPWFWFAPVLISLRYGVLPGLLGSIPILINWLVADRMGLVVENFSSQFFFGAGVLVLLCGEFSDVWRDRNARMEETYLYVTERLSRLTKRHLLLNLSHDRLEQEMLARPGSLRDALARLRAMVIAADGSTPAMPAAQGLLQLLSQYVNIESAALYVVNAGTTDPVLGAQIAHIGEPALLEPDDELLRLSMDELSLSHIASRDLSLERKTNQLVVAPLISGNDTLIGVLAVTRMPFFSLNVENLQMMSVILAYYADNIRNAPRVREIQQQMPSMPALFAEELVRMLMMQDKVGISSHIVLMTFDGPLRDEIPAEFLRIKRGLDLYWQTRIHDKPAIAVLMPFASPSAKEGFIHRIDSWLHTRFHGGFDSLDVHVRTIDFDKENPLDVLLETVKA</sequence>
<dbReference type="RefSeq" id="WP_051391636.1">
    <property type="nucleotide sequence ID" value="NZ_CP019239.1"/>
</dbReference>
<evidence type="ECO:0000256" key="1">
    <source>
        <dbReference type="SAM" id="Phobius"/>
    </source>
</evidence>
<dbReference type="AlphaFoldDB" id="A0A1P8K7K4"/>
<dbReference type="Gene3D" id="3.30.450.40">
    <property type="match status" value="1"/>
</dbReference>
<dbReference type="InterPro" id="IPR029016">
    <property type="entry name" value="GAF-like_dom_sf"/>
</dbReference>
<dbReference type="SUPFAM" id="SSF55781">
    <property type="entry name" value="GAF domain-like"/>
    <property type="match status" value="1"/>
</dbReference>
<evidence type="ECO:0000259" key="2">
    <source>
        <dbReference type="Pfam" id="PF16963"/>
    </source>
</evidence>
<dbReference type="Gene3D" id="3.30.70.2880">
    <property type="match status" value="1"/>
</dbReference>
<dbReference type="KEGG" id="rsb:RS694_04850"/>
<dbReference type="eggNOG" id="COG2203">
    <property type="taxonomic scope" value="Bacteria"/>
</dbReference>
<feature type="transmembrane region" description="Helical" evidence="1">
    <location>
        <begin position="59"/>
        <end position="90"/>
    </location>
</feature>
<proteinExistence type="predicted"/>
<keyword evidence="4" id="KW-1185">Reference proteome</keyword>
<dbReference type="Proteomes" id="UP000186110">
    <property type="component" value="Chromosome"/>
</dbReference>
<dbReference type="STRING" id="1484693.RS694_04850"/>
<feature type="transmembrane region" description="Helical" evidence="1">
    <location>
        <begin position="28"/>
        <end position="47"/>
    </location>
</feature>
<dbReference type="InterPro" id="IPR031583">
    <property type="entry name" value="PelD_GGDEF"/>
</dbReference>
<feature type="domain" description="PelD GGDEF" evidence="2">
    <location>
        <begin position="329"/>
        <end position="449"/>
    </location>
</feature>
<name>A0A1P8K7K4_9BURK</name>
<reference evidence="3 4" key="1">
    <citation type="submission" date="2017-01" db="EMBL/GenBank/DDBJ databases">
        <authorList>
            <person name="Mah S.A."/>
            <person name="Swanson W.J."/>
            <person name="Moy G.W."/>
            <person name="Vacquier V.D."/>
        </authorList>
    </citation>
    <scope>NUCLEOTIDE SEQUENCE [LARGE SCALE GENOMIC DNA]</scope>
    <source>
        <strain evidence="3 4">DSM 22694</strain>
    </source>
</reference>
<dbReference type="InterPro" id="IPR038367">
    <property type="entry name" value="PelD_GGDEF_sf"/>
</dbReference>
<dbReference type="EMBL" id="CP019239">
    <property type="protein sequence ID" value="APW41936.1"/>
    <property type="molecule type" value="Genomic_DNA"/>
</dbReference>
<keyword evidence="1" id="KW-0472">Membrane</keyword>
<organism evidence="3 4">
    <name type="scientific">Rhodoferax saidenbachensis</name>
    <dbReference type="NCBI Taxonomy" id="1484693"/>
    <lineage>
        <taxon>Bacteria</taxon>
        <taxon>Pseudomonadati</taxon>
        <taxon>Pseudomonadota</taxon>
        <taxon>Betaproteobacteria</taxon>
        <taxon>Burkholderiales</taxon>
        <taxon>Comamonadaceae</taxon>
        <taxon>Rhodoferax</taxon>
    </lineage>
</organism>
<evidence type="ECO:0000313" key="4">
    <source>
        <dbReference type="Proteomes" id="UP000186110"/>
    </source>
</evidence>
<accession>A0A1P8K7K4</accession>